<protein>
    <recommendedName>
        <fullName evidence="4">BMC domain-containing protein</fullName>
    </recommendedName>
</protein>
<dbReference type="InterPro" id="IPR000249">
    <property type="entry name" value="BMC_dom"/>
</dbReference>
<gene>
    <name evidence="5" type="ORF">CUS89_05155</name>
</gene>
<comment type="caution">
    <text evidence="5">The sequence shown here is derived from an EMBL/GenBank/DDBJ whole genome shotgun (WGS) entry which is preliminary data.</text>
</comment>
<evidence type="ECO:0000259" key="4">
    <source>
        <dbReference type="PROSITE" id="PS51930"/>
    </source>
</evidence>
<reference evidence="5 6" key="1">
    <citation type="journal article" date="2018" name="Pathog. Dis.">
        <title>Whole-genome sequencing based characterization of antimicrobial resistance in Enterococcus.</title>
        <authorList>
            <person name="Tyson G."/>
        </authorList>
    </citation>
    <scope>NUCLEOTIDE SEQUENCE [LARGE SCALE GENOMIC DNA]</scope>
    <source>
        <strain evidence="5 6">CVM N55263</strain>
    </source>
</reference>
<dbReference type="GO" id="GO:0031469">
    <property type="term" value="C:bacterial microcompartment"/>
    <property type="evidence" value="ECO:0007669"/>
    <property type="project" value="UniProtKB-SubCell"/>
</dbReference>
<dbReference type="InterPro" id="IPR037233">
    <property type="entry name" value="CcmK-like_sf"/>
</dbReference>
<keyword evidence="2" id="KW-1283">Bacterial microcompartment</keyword>
<dbReference type="SMART" id="SM00877">
    <property type="entry name" value="BMC"/>
    <property type="match status" value="1"/>
</dbReference>
<dbReference type="Gene3D" id="3.30.70.1710">
    <property type="match status" value="1"/>
</dbReference>
<comment type="subcellular location">
    <subcellularLocation>
        <location evidence="1">Bacterial microcompartment</location>
    </subcellularLocation>
</comment>
<feature type="domain" description="BMC" evidence="4">
    <location>
        <begin position="3"/>
        <end position="87"/>
    </location>
</feature>
<dbReference type="AlphaFoldDB" id="A0A2S7RWB3"/>
<evidence type="ECO:0000256" key="2">
    <source>
        <dbReference type="ARBA" id="ARBA00024446"/>
    </source>
</evidence>
<name>A0A2S7RWB3_ENTMU</name>
<comment type="similarity">
    <text evidence="3">Belongs to the bacterial microcompartments protein family.</text>
</comment>
<dbReference type="PANTHER" id="PTHR33941">
    <property type="entry name" value="PROPANEDIOL UTILIZATION PROTEIN PDUA"/>
    <property type="match status" value="1"/>
</dbReference>
<proteinExistence type="inferred from homology"/>
<dbReference type="InterPro" id="IPR050575">
    <property type="entry name" value="BMC_shell"/>
</dbReference>
<evidence type="ECO:0000256" key="1">
    <source>
        <dbReference type="ARBA" id="ARBA00024322"/>
    </source>
</evidence>
<accession>A0A2S7RWB3</accession>
<organism evidence="5 6">
    <name type="scientific">Enterococcus mundtii</name>
    <dbReference type="NCBI Taxonomy" id="53346"/>
    <lineage>
        <taxon>Bacteria</taxon>
        <taxon>Bacillati</taxon>
        <taxon>Bacillota</taxon>
        <taxon>Bacilli</taxon>
        <taxon>Lactobacillales</taxon>
        <taxon>Enterococcaceae</taxon>
        <taxon>Enterococcus</taxon>
    </lineage>
</organism>
<dbReference type="CDD" id="cd07045">
    <property type="entry name" value="BMC_CcmK_like"/>
    <property type="match status" value="1"/>
</dbReference>
<dbReference type="RefSeq" id="WP_104871312.1">
    <property type="nucleotide sequence ID" value="NZ_PUAP01000017.1"/>
</dbReference>
<dbReference type="PANTHER" id="PTHR33941:SF11">
    <property type="entry name" value="BACTERIAL MICROCOMPARTMENT SHELL PROTEIN PDUJ"/>
    <property type="match status" value="1"/>
</dbReference>
<evidence type="ECO:0000313" key="5">
    <source>
        <dbReference type="EMBL" id="PQF24137.1"/>
    </source>
</evidence>
<dbReference type="Proteomes" id="UP000237934">
    <property type="component" value="Unassembled WGS sequence"/>
</dbReference>
<evidence type="ECO:0000313" key="6">
    <source>
        <dbReference type="Proteomes" id="UP000237934"/>
    </source>
</evidence>
<dbReference type="EMBL" id="PUAP01000017">
    <property type="protein sequence ID" value="PQF24137.1"/>
    <property type="molecule type" value="Genomic_DNA"/>
</dbReference>
<sequence>MNAIGMIEVRGFLGAVSVSDAALKSADVTLLNAEIIKGGLTTVQLSGDVAAVNAAVDAGVVVAKELNCLISHHVISRVDEQTQILFQQPKTEERVTEVTPDRLEEPAEPTKIETKVEATQISETNDRRAELQAKRVAELRKEAYKLNVKQLKPSEIKSASKQSLVEAIMAEIKGVTHRG</sequence>
<dbReference type="Pfam" id="PF00936">
    <property type="entry name" value="BMC"/>
    <property type="match status" value="1"/>
</dbReference>
<dbReference type="InterPro" id="IPR044872">
    <property type="entry name" value="CcmK/CsoS1_BMC"/>
</dbReference>
<dbReference type="PROSITE" id="PS51930">
    <property type="entry name" value="BMC_2"/>
    <property type="match status" value="1"/>
</dbReference>
<dbReference type="SUPFAM" id="SSF143414">
    <property type="entry name" value="CcmK-like"/>
    <property type="match status" value="1"/>
</dbReference>
<evidence type="ECO:0000256" key="3">
    <source>
        <dbReference type="PROSITE-ProRule" id="PRU01278"/>
    </source>
</evidence>